<evidence type="ECO:0000313" key="2">
    <source>
        <dbReference type="Proteomes" id="UP000503178"/>
    </source>
</evidence>
<dbReference type="AlphaFoldDB" id="A0A5K7VRQ7"/>
<name>A0A5K7VRQ7_9EUKA</name>
<gene>
    <name evidence="1" type="primary">MYN1_Chr_108</name>
    <name evidence="1" type="ORF">PMYN1_Chma109</name>
</gene>
<sequence length="162" mass="18592">MRQNFRIISGLAVLCLASYITRTAFPPSKYLSGKLKFSLTGKLFKPSHKRLRFRLGKCTCRSKLGSALDLFSHNKFQKEHVVALDIRTKEGYERVEVAMSGRRYNFDTSADFNKLLEENKDDEEFKLLALWVVIFGRRGKYYRGGPLSLDSEALTQCLVNNV</sequence>
<evidence type="ECO:0000313" key="1">
    <source>
        <dbReference type="EMBL" id="BBL85921.1"/>
    </source>
</evidence>
<keyword evidence="2" id="KW-1185">Reference proteome</keyword>
<proteinExistence type="predicted"/>
<keyword evidence="1" id="KW-0934">Plastid</keyword>
<geneLocation type="organellar chromatophore" evidence="1"/>
<accession>A0A5K7VRQ7</accession>
<reference evidence="1 2" key="1">
    <citation type="submission" date="2019-06" db="EMBL/GenBank/DDBJ databases">
        <title>A hidden player of endosymbiotic evolution: DNA virus triggered massive gene transfer.</title>
        <authorList>
            <person name="Matsuo M."/>
            <person name="Katahata A."/>
            <person name="Tachikawa M."/>
            <person name="Minakuchi Y."/>
            <person name="Noguchi H."/>
            <person name="Toyoda A."/>
            <person name="Fujiyama A."/>
            <person name="Suzuki Y."/>
            <person name="Satoh S."/>
            <person name="Nakayama T."/>
            <person name="Kamikawa R."/>
            <person name="Nomura M."/>
            <person name="Inagaki Y."/>
            <person name="Ishida K."/>
            <person name="Obokata J."/>
        </authorList>
    </citation>
    <scope>NUCLEOTIDE SEQUENCE [LARGE SCALE GENOMIC DNA]</scope>
    <source>
        <strain evidence="1 2">MYN1</strain>
    </source>
</reference>
<dbReference type="Proteomes" id="UP000503178">
    <property type="component" value="Chromatophore Pltd"/>
</dbReference>
<protein>
    <submittedName>
        <fullName evidence="1">Uncharacterized protein</fullName>
    </submittedName>
</protein>
<dbReference type="EMBL" id="LC490351">
    <property type="protein sequence ID" value="BBL85921.1"/>
    <property type="molecule type" value="Genomic_DNA"/>
</dbReference>
<organism evidence="1 2">
    <name type="scientific">Paulinella micropora</name>
    <dbReference type="NCBI Taxonomy" id="1928728"/>
    <lineage>
        <taxon>Eukaryota</taxon>
        <taxon>Sar</taxon>
        <taxon>Rhizaria</taxon>
        <taxon>Cercozoa</taxon>
        <taxon>Imbricatea</taxon>
        <taxon>Silicofilosea</taxon>
        <taxon>Euglyphida</taxon>
        <taxon>Paulinellidae</taxon>
        <taxon>Paulinella</taxon>
    </lineage>
</organism>